<evidence type="ECO:0000256" key="1">
    <source>
        <dbReference type="ARBA" id="ARBA00023015"/>
    </source>
</evidence>
<dbReference type="SMART" id="SM00345">
    <property type="entry name" value="HTH_GNTR"/>
    <property type="match status" value="1"/>
</dbReference>
<feature type="domain" description="HTH gntR-type" evidence="4">
    <location>
        <begin position="6"/>
        <end position="74"/>
    </location>
</feature>
<keyword evidence="2" id="KW-0238">DNA-binding</keyword>
<dbReference type="GO" id="GO:0003677">
    <property type="term" value="F:DNA binding"/>
    <property type="evidence" value="ECO:0007669"/>
    <property type="project" value="UniProtKB-KW"/>
</dbReference>
<dbReference type="PANTHER" id="PTHR43537">
    <property type="entry name" value="TRANSCRIPTIONAL REGULATOR, GNTR FAMILY"/>
    <property type="match status" value="1"/>
</dbReference>
<reference evidence="6" key="1">
    <citation type="journal article" date="2019" name="Int. J. Syst. Evol. Microbiol.">
        <title>The Global Catalogue of Microorganisms (GCM) 10K type strain sequencing project: providing services to taxonomists for standard genome sequencing and annotation.</title>
        <authorList>
            <consortium name="The Broad Institute Genomics Platform"/>
            <consortium name="The Broad Institute Genome Sequencing Center for Infectious Disease"/>
            <person name="Wu L."/>
            <person name="Ma J."/>
        </authorList>
    </citation>
    <scope>NUCLEOTIDE SEQUENCE [LARGE SCALE GENOMIC DNA]</scope>
    <source>
        <strain evidence="6">NBRC 15640</strain>
    </source>
</reference>
<dbReference type="Proteomes" id="UP001156690">
    <property type="component" value="Unassembled WGS sequence"/>
</dbReference>
<dbReference type="InterPro" id="IPR011711">
    <property type="entry name" value="GntR_C"/>
</dbReference>
<dbReference type="PROSITE" id="PS50949">
    <property type="entry name" value="HTH_GNTR"/>
    <property type="match status" value="1"/>
</dbReference>
<name>A0AAV5NVJ0_9VIBR</name>
<accession>A0AAV5NVJ0</accession>
<dbReference type="GO" id="GO:0003700">
    <property type="term" value="F:DNA-binding transcription factor activity"/>
    <property type="evidence" value="ECO:0007669"/>
    <property type="project" value="InterPro"/>
</dbReference>
<dbReference type="AlphaFoldDB" id="A0AAV5NVJ0"/>
<keyword evidence="3" id="KW-0804">Transcription</keyword>
<dbReference type="InterPro" id="IPR036388">
    <property type="entry name" value="WH-like_DNA-bd_sf"/>
</dbReference>
<evidence type="ECO:0000313" key="6">
    <source>
        <dbReference type="Proteomes" id="UP001156690"/>
    </source>
</evidence>
<dbReference type="EMBL" id="BSNX01000055">
    <property type="protein sequence ID" value="GLQ74258.1"/>
    <property type="molecule type" value="Genomic_DNA"/>
</dbReference>
<evidence type="ECO:0000256" key="2">
    <source>
        <dbReference type="ARBA" id="ARBA00023125"/>
    </source>
</evidence>
<dbReference type="Gene3D" id="1.10.10.10">
    <property type="entry name" value="Winged helix-like DNA-binding domain superfamily/Winged helix DNA-binding domain"/>
    <property type="match status" value="1"/>
</dbReference>
<evidence type="ECO:0000313" key="5">
    <source>
        <dbReference type="EMBL" id="GLQ74258.1"/>
    </source>
</evidence>
<keyword evidence="6" id="KW-1185">Reference proteome</keyword>
<dbReference type="Pfam" id="PF07729">
    <property type="entry name" value="FCD"/>
    <property type="match status" value="1"/>
</dbReference>
<dbReference type="InterPro" id="IPR000524">
    <property type="entry name" value="Tscrpt_reg_HTH_GntR"/>
</dbReference>
<dbReference type="SUPFAM" id="SSF48008">
    <property type="entry name" value="GntR ligand-binding domain-like"/>
    <property type="match status" value="1"/>
</dbReference>
<dbReference type="InterPro" id="IPR008920">
    <property type="entry name" value="TF_FadR/GntR_C"/>
</dbReference>
<dbReference type="SUPFAM" id="SSF46785">
    <property type="entry name" value="Winged helix' DNA-binding domain"/>
    <property type="match status" value="1"/>
</dbReference>
<dbReference type="RefSeq" id="WP_126607636.1">
    <property type="nucleotide sequence ID" value="NZ_AP025145.1"/>
</dbReference>
<dbReference type="PANTHER" id="PTHR43537:SF5">
    <property type="entry name" value="UXU OPERON TRANSCRIPTIONAL REGULATOR"/>
    <property type="match status" value="1"/>
</dbReference>
<sequence>MLGKRKTLASQLIEKIKKDIVDGILLPGDKLPSEQSLINQYGVSRTVVREAIAGLRADGMVVTRQGIGAFVTENPVSKLELFNPTTLKDILHVLDLRLCLETKTAKLAAEHHTKSQLAKIAEALGAFKNAEYNYAEVAIADFQFHMAIAKASGNPYFIKLLEHLGPQIIPHSRIDLYQMPDDEADFLDRVYLEHKKMYEYIAERDIENAGNTMASHLEKGISRYKKLDSESTN</sequence>
<protein>
    <submittedName>
        <fullName evidence="5">GntR family transcriptional regulator</fullName>
    </submittedName>
</protein>
<dbReference type="SMART" id="SM00895">
    <property type="entry name" value="FCD"/>
    <property type="match status" value="1"/>
</dbReference>
<dbReference type="PRINTS" id="PR00035">
    <property type="entry name" value="HTHGNTR"/>
</dbReference>
<keyword evidence="1" id="KW-0805">Transcription regulation</keyword>
<dbReference type="InterPro" id="IPR036390">
    <property type="entry name" value="WH_DNA-bd_sf"/>
</dbReference>
<dbReference type="Gene3D" id="1.20.120.530">
    <property type="entry name" value="GntR ligand-binding domain-like"/>
    <property type="match status" value="1"/>
</dbReference>
<comment type="caution">
    <text evidence="5">The sequence shown here is derived from an EMBL/GenBank/DDBJ whole genome shotgun (WGS) entry which is preliminary data.</text>
</comment>
<evidence type="ECO:0000256" key="3">
    <source>
        <dbReference type="ARBA" id="ARBA00023163"/>
    </source>
</evidence>
<dbReference type="CDD" id="cd07377">
    <property type="entry name" value="WHTH_GntR"/>
    <property type="match status" value="1"/>
</dbReference>
<dbReference type="Pfam" id="PF00392">
    <property type="entry name" value="GntR"/>
    <property type="match status" value="1"/>
</dbReference>
<proteinExistence type="predicted"/>
<evidence type="ECO:0000259" key="4">
    <source>
        <dbReference type="PROSITE" id="PS50949"/>
    </source>
</evidence>
<gene>
    <name evidence="5" type="ORF">GCM10007932_36190</name>
</gene>
<organism evidence="5 6">
    <name type="scientific">Vibrio penaeicida</name>
    <dbReference type="NCBI Taxonomy" id="104609"/>
    <lineage>
        <taxon>Bacteria</taxon>
        <taxon>Pseudomonadati</taxon>
        <taxon>Pseudomonadota</taxon>
        <taxon>Gammaproteobacteria</taxon>
        <taxon>Vibrionales</taxon>
        <taxon>Vibrionaceae</taxon>
        <taxon>Vibrio</taxon>
    </lineage>
</organism>